<gene>
    <name evidence="1" type="ORF">ZEAMMB73_Zm00001d051103</name>
</gene>
<accession>A0A1D6Q506</accession>
<proteinExistence type="predicted"/>
<name>A0A1D6Q506_MAIZE</name>
<dbReference type="GO" id="GO:0003743">
    <property type="term" value="F:translation initiation factor activity"/>
    <property type="evidence" value="ECO:0007669"/>
    <property type="project" value="UniProtKB-KW"/>
</dbReference>
<organism evidence="1">
    <name type="scientific">Zea mays</name>
    <name type="common">Maize</name>
    <dbReference type="NCBI Taxonomy" id="4577"/>
    <lineage>
        <taxon>Eukaryota</taxon>
        <taxon>Viridiplantae</taxon>
        <taxon>Streptophyta</taxon>
        <taxon>Embryophyta</taxon>
        <taxon>Tracheophyta</taxon>
        <taxon>Spermatophyta</taxon>
        <taxon>Magnoliopsida</taxon>
        <taxon>Liliopsida</taxon>
        <taxon>Poales</taxon>
        <taxon>Poaceae</taxon>
        <taxon>PACMAD clade</taxon>
        <taxon>Panicoideae</taxon>
        <taxon>Andropogonodae</taxon>
        <taxon>Andropogoneae</taxon>
        <taxon>Tripsacinae</taxon>
        <taxon>Zea</taxon>
    </lineage>
</organism>
<keyword evidence="1" id="KW-0396">Initiation factor</keyword>
<evidence type="ECO:0000313" key="1">
    <source>
        <dbReference type="EMBL" id="AQK53634.1"/>
    </source>
</evidence>
<protein>
    <submittedName>
        <fullName evidence="1">Eukaryotic translation initiation factor 3 subunit E</fullName>
    </submittedName>
</protein>
<dbReference type="AlphaFoldDB" id="A0A1D6Q506"/>
<sequence>MIGFMNVVCTNIWSNFIILELLLCPCFITHVGRSNATVRPSIQSTSTTLHPTCVWS</sequence>
<reference evidence="1" key="1">
    <citation type="submission" date="2015-12" db="EMBL/GenBank/DDBJ databases">
        <title>Update maize B73 reference genome by single molecule sequencing technologies.</title>
        <authorList>
            <consortium name="Maize Genome Sequencing Project"/>
            <person name="Ware D."/>
        </authorList>
    </citation>
    <scope>NUCLEOTIDE SEQUENCE</scope>
    <source>
        <tissue evidence="1">Seedling</tissue>
    </source>
</reference>
<dbReference type="EMBL" id="CM000780">
    <property type="protein sequence ID" value="AQK53634.1"/>
    <property type="molecule type" value="Genomic_DNA"/>
</dbReference>
<keyword evidence="1" id="KW-0648">Protein biosynthesis</keyword>